<evidence type="ECO:0000313" key="1">
    <source>
        <dbReference type="EMBL" id="KYG28135.1"/>
    </source>
</evidence>
<protein>
    <submittedName>
        <fullName evidence="1">Uncharacterized protein</fullName>
    </submittedName>
</protein>
<evidence type="ECO:0000313" key="2">
    <source>
        <dbReference type="Proteomes" id="UP000075806"/>
    </source>
</evidence>
<name>A0A161PZH7_9BACI</name>
<keyword evidence="2" id="KW-1185">Reference proteome</keyword>
<proteinExistence type="predicted"/>
<accession>A0A161PZH7</accession>
<dbReference type="STRING" id="519424.AZF04_09535"/>
<dbReference type="EMBL" id="LTAO01000034">
    <property type="protein sequence ID" value="KYG28135.1"/>
    <property type="molecule type" value="Genomic_DNA"/>
</dbReference>
<sequence length="73" mass="8994">MTAVTQERLKKEYYVYYQVENKKGYREEYYMVFHARSKSQAHTEWYLYTEEHEIKHLVPHSARAVLMHDPNQI</sequence>
<dbReference type="Proteomes" id="UP000075806">
    <property type="component" value="Unassembled WGS sequence"/>
</dbReference>
<organism evidence="1 2">
    <name type="scientific">Alkalihalobacillus trypoxylicola</name>
    <dbReference type="NCBI Taxonomy" id="519424"/>
    <lineage>
        <taxon>Bacteria</taxon>
        <taxon>Bacillati</taxon>
        <taxon>Bacillota</taxon>
        <taxon>Bacilli</taxon>
        <taxon>Bacillales</taxon>
        <taxon>Bacillaceae</taxon>
        <taxon>Alkalihalobacillus</taxon>
    </lineage>
</organism>
<reference evidence="1" key="1">
    <citation type="submission" date="2016-02" db="EMBL/GenBank/DDBJ databases">
        <title>Genome sequence of Bacillus trypoxylicola KCTC 13244(T).</title>
        <authorList>
            <person name="Jeong H."/>
            <person name="Park S.-H."/>
            <person name="Choi S.-K."/>
        </authorList>
    </citation>
    <scope>NUCLEOTIDE SEQUENCE [LARGE SCALE GENOMIC DNA]</scope>
    <source>
        <strain evidence="1">KCTC 13244</strain>
    </source>
</reference>
<comment type="caution">
    <text evidence="1">The sequence shown here is derived from an EMBL/GenBank/DDBJ whole genome shotgun (WGS) entry which is preliminary data.</text>
</comment>
<gene>
    <name evidence="1" type="ORF">AZF04_09535</name>
</gene>
<dbReference type="AlphaFoldDB" id="A0A161PZH7"/>
<dbReference type="RefSeq" id="WP_061949558.1">
    <property type="nucleotide sequence ID" value="NZ_LTAO01000034.1"/>
</dbReference>